<evidence type="ECO:0000256" key="5">
    <source>
        <dbReference type="ARBA" id="ARBA00022714"/>
    </source>
</evidence>
<dbReference type="Gene3D" id="3.40.50.1780">
    <property type="match status" value="1"/>
</dbReference>
<evidence type="ECO:0000256" key="10">
    <source>
        <dbReference type="ARBA" id="ARBA00023014"/>
    </source>
</evidence>
<keyword evidence="7" id="KW-0677">Repeat</keyword>
<accession>A0A0S7BVK8</accession>
<keyword evidence="5" id="KW-0001">2Fe-2S</keyword>
<dbReference type="InterPro" id="IPR004108">
    <property type="entry name" value="Fe_hydrogenase_lsu_C"/>
</dbReference>
<dbReference type="Pfam" id="PF02256">
    <property type="entry name" value="Fe_hyd_SSU"/>
    <property type="match status" value="1"/>
</dbReference>
<dbReference type="STRING" id="1678841.TBC1_12736"/>
<protein>
    <submittedName>
        <fullName evidence="17">[FeFe] hydrogenase, group A</fullName>
    </submittedName>
</protein>
<evidence type="ECO:0000313" key="18">
    <source>
        <dbReference type="Proteomes" id="UP000053091"/>
    </source>
</evidence>
<proteinExistence type="inferred from homology"/>
<dbReference type="InterPro" id="IPR017896">
    <property type="entry name" value="4Fe4S_Fe-S-bd"/>
</dbReference>
<dbReference type="Pfam" id="PF10588">
    <property type="entry name" value="NADH-G_4Fe-4S_3"/>
    <property type="match status" value="1"/>
</dbReference>
<dbReference type="SUPFAM" id="SSF53920">
    <property type="entry name" value="Fe-only hydrogenase"/>
    <property type="match status" value="1"/>
</dbReference>
<dbReference type="InterPro" id="IPR009016">
    <property type="entry name" value="Fe_hydrogenase"/>
</dbReference>
<dbReference type="Gene3D" id="3.10.20.740">
    <property type="match status" value="1"/>
</dbReference>
<keyword evidence="6" id="KW-0479">Metal-binding</keyword>
<keyword evidence="11" id="KW-0520">NAD</keyword>
<evidence type="ECO:0000256" key="4">
    <source>
        <dbReference type="ARBA" id="ARBA00022485"/>
    </source>
</evidence>
<evidence type="ECO:0000259" key="14">
    <source>
        <dbReference type="PROSITE" id="PS51085"/>
    </source>
</evidence>
<feature type="domain" description="2Fe-2S ferredoxin-type" evidence="14">
    <location>
        <begin position="1"/>
        <end position="79"/>
    </location>
</feature>
<dbReference type="Pfam" id="PF22117">
    <property type="entry name" value="Fer4_Nqo3"/>
    <property type="match status" value="1"/>
</dbReference>
<dbReference type="FunFam" id="3.30.70.20:FF:000035">
    <property type="entry name" value="Iron hydrogenase 1"/>
    <property type="match status" value="1"/>
</dbReference>
<evidence type="ECO:0000256" key="9">
    <source>
        <dbReference type="ARBA" id="ARBA00023004"/>
    </source>
</evidence>
<organism evidence="17">
    <name type="scientific">Lentimicrobium saccharophilum</name>
    <dbReference type="NCBI Taxonomy" id="1678841"/>
    <lineage>
        <taxon>Bacteria</taxon>
        <taxon>Pseudomonadati</taxon>
        <taxon>Bacteroidota</taxon>
        <taxon>Bacteroidia</taxon>
        <taxon>Bacteroidales</taxon>
        <taxon>Lentimicrobiaceae</taxon>
        <taxon>Lentimicrobium</taxon>
    </lineage>
</organism>
<dbReference type="PANTHER" id="PTHR11615">
    <property type="entry name" value="NITRATE, FORMATE, IRON DEHYDROGENASE"/>
    <property type="match status" value="1"/>
</dbReference>
<name>A0A0S7BVK8_9BACT</name>
<comment type="subcellular location">
    <subcellularLocation>
        <location evidence="2">Membrane</location>
    </subcellularLocation>
</comment>
<keyword evidence="9" id="KW-0408">Iron</keyword>
<evidence type="ECO:0000256" key="2">
    <source>
        <dbReference type="ARBA" id="ARBA00004370"/>
    </source>
</evidence>
<dbReference type="SMART" id="SM00902">
    <property type="entry name" value="Fe_hyd_SSU"/>
    <property type="match status" value="1"/>
</dbReference>
<evidence type="ECO:0000256" key="7">
    <source>
        <dbReference type="ARBA" id="ARBA00022737"/>
    </source>
</evidence>
<evidence type="ECO:0000256" key="3">
    <source>
        <dbReference type="ARBA" id="ARBA00005404"/>
    </source>
</evidence>
<dbReference type="InterPro" id="IPR036010">
    <property type="entry name" value="2Fe-2S_ferredoxin-like_sf"/>
</dbReference>
<evidence type="ECO:0000259" key="16">
    <source>
        <dbReference type="PROSITE" id="PS51839"/>
    </source>
</evidence>
<dbReference type="GO" id="GO:0016020">
    <property type="term" value="C:membrane"/>
    <property type="evidence" value="ECO:0007669"/>
    <property type="project" value="UniProtKB-SubCell"/>
</dbReference>
<dbReference type="InterPro" id="IPR017900">
    <property type="entry name" value="4Fe4S_Fe_S_CS"/>
</dbReference>
<dbReference type="InterPro" id="IPR036991">
    <property type="entry name" value="Fe_hydrogenase_ssu_sf"/>
</dbReference>
<dbReference type="Pfam" id="PF13510">
    <property type="entry name" value="Fer2_4"/>
    <property type="match status" value="1"/>
</dbReference>
<dbReference type="PROSITE" id="PS51379">
    <property type="entry name" value="4FE4S_FER_2"/>
    <property type="match status" value="2"/>
</dbReference>
<keyword evidence="12" id="KW-0472">Membrane</keyword>
<dbReference type="GO" id="GO:0051537">
    <property type="term" value="F:2 iron, 2 sulfur cluster binding"/>
    <property type="evidence" value="ECO:0007669"/>
    <property type="project" value="UniProtKB-KW"/>
</dbReference>
<feature type="domain" description="4Fe-4S ferredoxin-type" evidence="15">
    <location>
        <begin position="181"/>
        <end position="210"/>
    </location>
</feature>
<dbReference type="PROSITE" id="PS51085">
    <property type="entry name" value="2FE2S_FER_2"/>
    <property type="match status" value="1"/>
</dbReference>
<dbReference type="InterPro" id="IPR019574">
    <property type="entry name" value="NADH_UbQ_OxRdtase_Gsu_4Fe4S-bd"/>
</dbReference>
<comment type="cofactor">
    <cofactor evidence="13">
        <name>[2Fe-2S] cluster</name>
        <dbReference type="ChEBI" id="CHEBI:190135"/>
    </cofactor>
</comment>
<dbReference type="Gene3D" id="3.30.70.20">
    <property type="match status" value="1"/>
</dbReference>
<dbReference type="RefSeq" id="WP_062044872.1">
    <property type="nucleotide sequence ID" value="NZ_DF968183.1"/>
</dbReference>
<dbReference type="Gene3D" id="4.10.260.20">
    <property type="entry name" value="Iron hydrogenase, small subunit"/>
    <property type="match status" value="1"/>
</dbReference>
<dbReference type="InterPro" id="IPR001041">
    <property type="entry name" value="2Fe-2S_ferredoxin-type"/>
</dbReference>
<keyword evidence="10" id="KW-0411">Iron-sulfur</keyword>
<dbReference type="GO" id="GO:0051539">
    <property type="term" value="F:4 iron, 4 sulfur cluster binding"/>
    <property type="evidence" value="ECO:0007669"/>
    <property type="project" value="UniProtKB-KW"/>
</dbReference>
<sequence>MNFPIEVNNKTIVARRGETILEALERNGIKVPTLCHMQGLYPTGSCRMCVVEVEGKHNLITACSYPVEEWMKIRTHSPRVVNARKTNVELLLSNHPDDCLYCERNGNCELQNFAEQLNVRERRFTGKKNKYKTDPSGSSIVRDPAKCILCGRCVRTCEEIIGAATLGFIGRGNTTIIGPAFNKQLNLSSCITCGQCIMACPTGALHEKRHSSDLQSALHNKDIHVVMQYSPTIAVSLAEEFGLKAGKEINGLLNAALRKTGFDKVFDSTFGADIYIMELAAELEHRLKNSLTFPMFSSDCPAWIKYVEQWHPELIPDISTCKSPQQMLGAIISEYYTKTYHINIDNLYTVSAMPCTAKKFEAQREQMTHKGISDVDAVLTTRELAQFIRLNGIDIHQGEPELADFPFHIRSSAGKLFSVSGGVTEALIRTLHFRLTGKELQQLRITELRSNKDYKEVKLKIGEFKLGFAAVSTVKQAAVLIEEIRNGRNDLHFIEVMACPIGCVNGGGQPIVDDQTALKARIKAVYDLDEKEPIRVAHKNPAVIELYKEFLGEPLGELSMKLLHTSYKKRDVSL</sequence>
<evidence type="ECO:0000256" key="11">
    <source>
        <dbReference type="ARBA" id="ARBA00023027"/>
    </source>
</evidence>
<comment type="cofactor">
    <cofactor evidence="1">
        <name>[4Fe-4S] cluster</name>
        <dbReference type="ChEBI" id="CHEBI:49883"/>
    </cofactor>
</comment>
<dbReference type="FunFam" id="3.10.20.740:FF:000004">
    <property type="entry name" value="NADH-quinone oxidoreductase"/>
    <property type="match status" value="1"/>
</dbReference>
<dbReference type="SMART" id="SM00929">
    <property type="entry name" value="NADH-G_4Fe-4S_3"/>
    <property type="match status" value="1"/>
</dbReference>
<evidence type="ECO:0000256" key="6">
    <source>
        <dbReference type="ARBA" id="ARBA00022723"/>
    </source>
</evidence>
<keyword evidence="18" id="KW-1185">Reference proteome</keyword>
<dbReference type="InterPro" id="IPR050340">
    <property type="entry name" value="Cytosolic_Fe-S_CAF"/>
</dbReference>
<dbReference type="Proteomes" id="UP000053091">
    <property type="component" value="Unassembled WGS sequence"/>
</dbReference>
<evidence type="ECO:0000259" key="15">
    <source>
        <dbReference type="PROSITE" id="PS51379"/>
    </source>
</evidence>
<evidence type="ECO:0000256" key="12">
    <source>
        <dbReference type="ARBA" id="ARBA00023136"/>
    </source>
</evidence>
<dbReference type="AlphaFoldDB" id="A0A0S7BVK8"/>
<dbReference type="InterPro" id="IPR013352">
    <property type="entry name" value="Fe_hydrogenase_subset"/>
</dbReference>
<dbReference type="OrthoDB" id="9798098at2"/>
<dbReference type="NCBIfam" id="TIGR02512">
    <property type="entry name" value="FeFe_hydrog_A"/>
    <property type="match status" value="1"/>
</dbReference>
<dbReference type="PATRIC" id="fig|1678841.3.peg.3487"/>
<dbReference type="CDD" id="cd00207">
    <property type="entry name" value="fer2"/>
    <property type="match status" value="1"/>
</dbReference>
<feature type="domain" description="4Fe-4S ferredoxin-type" evidence="15">
    <location>
        <begin position="138"/>
        <end position="169"/>
    </location>
</feature>
<dbReference type="GO" id="GO:0005506">
    <property type="term" value="F:iron ion binding"/>
    <property type="evidence" value="ECO:0007669"/>
    <property type="project" value="InterPro"/>
</dbReference>
<feature type="domain" description="4Fe-4S His(Cys)3-ligated-type" evidence="16">
    <location>
        <begin position="79"/>
        <end position="118"/>
    </location>
</feature>
<dbReference type="Gene3D" id="3.40.950.10">
    <property type="entry name" value="Fe-only Hydrogenase (Larger Subunit), Chain L, domain 3"/>
    <property type="match status" value="1"/>
</dbReference>
<dbReference type="GO" id="GO:0008901">
    <property type="term" value="F:ferredoxin hydrogenase activity"/>
    <property type="evidence" value="ECO:0007669"/>
    <property type="project" value="InterPro"/>
</dbReference>
<comment type="similarity">
    <text evidence="3">Belongs to the complex I 75 kDa subunit family.</text>
</comment>
<dbReference type="SUPFAM" id="SSF54292">
    <property type="entry name" value="2Fe-2S ferredoxin-like"/>
    <property type="match status" value="1"/>
</dbReference>
<dbReference type="InterPro" id="IPR003149">
    <property type="entry name" value="Fe_hydrogenase_ssu"/>
</dbReference>
<dbReference type="PROSITE" id="PS51839">
    <property type="entry name" value="4FE4S_HC3"/>
    <property type="match status" value="1"/>
</dbReference>
<keyword evidence="8" id="KW-1278">Translocase</keyword>
<keyword evidence="4" id="KW-0004">4Fe-4S</keyword>
<reference evidence="17" key="1">
    <citation type="journal article" date="2015" name="Genome Announc.">
        <title>Draft Genome Sequence of Bacteroidales Strain TBC1, a Novel Isolate from a Methanogenic Wastewater Treatment System.</title>
        <authorList>
            <person name="Tourlousse D.M."/>
            <person name="Matsuura N."/>
            <person name="Sun L."/>
            <person name="Toyonaga M."/>
            <person name="Kuroda K."/>
            <person name="Ohashi A."/>
            <person name="Cruz R."/>
            <person name="Yamaguchi T."/>
            <person name="Sekiguchi Y."/>
        </authorList>
    </citation>
    <scope>NUCLEOTIDE SEQUENCE [LARGE SCALE GENOMIC DNA]</scope>
    <source>
        <strain evidence="17">TBC1</strain>
    </source>
</reference>
<dbReference type="PROSITE" id="PS00198">
    <property type="entry name" value="4FE4S_FER_1"/>
    <property type="match status" value="1"/>
</dbReference>
<gene>
    <name evidence="17" type="ORF">TBC1_12736</name>
</gene>
<dbReference type="SUPFAM" id="SSF54862">
    <property type="entry name" value="4Fe-4S ferredoxins"/>
    <property type="match status" value="1"/>
</dbReference>
<evidence type="ECO:0000256" key="1">
    <source>
        <dbReference type="ARBA" id="ARBA00001966"/>
    </source>
</evidence>
<dbReference type="EMBL" id="DF968183">
    <property type="protein sequence ID" value="GAP44922.1"/>
    <property type="molecule type" value="Genomic_DNA"/>
</dbReference>
<dbReference type="InterPro" id="IPR054351">
    <property type="entry name" value="NADH_UbQ_OxRdtase_ferredoxin"/>
</dbReference>
<dbReference type="Pfam" id="PF02906">
    <property type="entry name" value="Fe_hyd_lg_C"/>
    <property type="match status" value="1"/>
</dbReference>
<evidence type="ECO:0000256" key="8">
    <source>
        <dbReference type="ARBA" id="ARBA00022967"/>
    </source>
</evidence>
<evidence type="ECO:0000313" key="17">
    <source>
        <dbReference type="EMBL" id="GAP44922.1"/>
    </source>
</evidence>
<evidence type="ECO:0000256" key="13">
    <source>
        <dbReference type="ARBA" id="ARBA00034078"/>
    </source>
</evidence>